<dbReference type="Gene3D" id="3.40.630.30">
    <property type="match status" value="1"/>
</dbReference>
<comment type="caution">
    <text evidence="2">The sequence shown here is derived from an EMBL/GenBank/DDBJ whole genome shotgun (WGS) entry which is preliminary data.</text>
</comment>
<evidence type="ECO:0000313" key="3">
    <source>
        <dbReference type="Proteomes" id="UP000033772"/>
    </source>
</evidence>
<dbReference type="EMBL" id="JZDQ02000036">
    <property type="protein sequence ID" value="OIJ24601.1"/>
    <property type="molecule type" value="Genomic_DNA"/>
</dbReference>
<dbReference type="InterPro" id="IPR016181">
    <property type="entry name" value="Acyl_CoA_acyltransferase"/>
</dbReference>
<evidence type="ECO:0000259" key="1">
    <source>
        <dbReference type="PROSITE" id="PS51186"/>
    </source>
</evidence>
<dbReference type="Proteomes" id="UP000033772">
    <property type="component" value="Unassembled WGS sequence"/>
</dbReference>
<dbReference type="PANTHER" id="PTHR43792:SF1">
    <property type="entry name" value="N-ACETYLTRANSFERASE DOMAIN-CONTAINING PROTEIN"/>
    <property type="match status" value="1"/>
</dbReference>
<dbReference type="PANTHER" id="PTHR43792">
    <property type="entry name" value="GNAT FAMILY, PUTATIVE (AFU_ORTHOLOGUE AFUA_3G00765)-RELATED-RELATED"/>
    <property type="match status" value="1"/>
</dbReference>
<organism evidence="2 3">
    <name type="scientific">Nocardioides luteus</name>
    <dbReference type="NCBI Taxonomy" id="1844"/>
    <lineage>
        <taxon>Bacteria</taxon>
        <taxon>Bacillati</taxon>
        <taxon>Actinomycetota</taxon>
        <taxon>Actinomycetes</taxon>
        <taxon>Propionibacteriales</taxon>
        <taxon>Nocardioidaceae</taxon>
        <taxon>Nocardioides</taxon>
    </lineage>
</organism>
<feature type="domain" description="N-acetyltransferase" evidence="1">
    <location>
        <begin position="17"/>
        <end position="178"/>
    </location>
</feature>
<reference evidence="2" key="1">
    <citation type="submission" date="2016-10" db="EMBL/GenBank/DDBJ databases">
        <title>Draft Genome Sequence of Nocardioides luteus Strain BAFB, an Alkane-Degrading Bacterium Isolated from JP-7 Polluted Soil.</title>
        <authorList>
            <person name="Brown L."/>
            <person name="Ruiz O.N."/>
            <person name="Gunasekera T."/>
        </authorList>
    </citation>
    <scope>NUCLEOTIDE SEQUENCE [LARGE SCALE GENOMIC DNA]</scope>
    <source>
        <strain evidence="2">BAFB</strain>
    </source>
</reference>
<dbReference type="Pfam" id="PF13302">
    <property type="entry name" value="Acetyltransf_3"/>
    <property type="match status" value="1"/>
</dbReference>
<accession>A0A1J4N2J8</accession>
<dbReference type="STRING" id="1844.UG56_022150"/>
<dbReference type="PROSITE" id="PS51186">
    <property type="entry name" value="GNAT"/>
    <property type="match status" value="1"/>
</dbReference>
<dbReference type="SUPFAM" id="SSF55729">
    <property type="entry name" value="Acyl-CoA N-acyltransferases (Nat)"/>
    <property type="match status" value="1"/>
</dbReference>
<gene>
    <name evidence="2" type="ORF">UG56_022150</name>
</gene>
<dbReference type="RefSeq" id="WP_045550836.1">
    <property type="nucleotide sequence ID" value="NZ_JZDQ02000036.1"/>
</dbReference>
<keyword evidence="3" id="KW-1185">Reference proteome</keyword>
<evidence type="ECO:0000313" key="2">
    <source>
        <dbReference type="EMBL" id="OIJ24601.1"/>
    </source>
</evidence>
<dbReference type="GO" id="GO:0016747">
    <property type="term" value="F:acyltransferase activity, transferring groups other than amino-acyl groups"/>
    <property type="evidence" value="ECO:0007669"/>
    <property type="project" value="InterPro"/>
</dbReference>
<dbReference type="InterPro" id="IPR000182">
    <property type="entry name" value="GNAT_dom"/>
</dbReference>
<sequence length="195" mass="21525">MADEVTIDGSTIRTSRVRLRPWREDDAPAALEIYGSAQVSRWLAPAMERVTDHDSMLSTISSWLAAPPGPAGRASGRWAVEEIESGRVAGSAQILPLPPEDEDLEVGYQLAPWAWGRGLGSEAGHALAHYAFANGEEEIFAVVRPGNEHGIRAARRIGMDWVGETEKYYDLRLQVYRLRTSDLDMSVLNPSPVER</sequence>
<dbReference type="InterPro" id="IPR051531">
    <property type="entry name" value="N-acetyltransferase"/>
</dbReference>
<dbReference type="AlphaFoldDB" id="A0A1J4N2J8"/>
<name>A0A1J4N2J8_9ACTN</name>
<protein>
    <submittedName>
        <fullName evidence="2">GNAT family N-acetyltransferase</fullName>
    </submittedName>
</protein>
<proteinExistence type="predicted"/>